<keyword evidence="5 6" id="KW-0472">Membrane</keyword>
<dbReference type="InterPro" id="IPR010432">
    <property type="entry name" value="RDD"/>
</dbReference>
<feature type="transmembrane region" description="Helical" evidence="6">
    <location>
        <begin position="142"/>
        <end position="164"/>
    </location>
</feature>
<dbReference type="OrthoDB" id="9814143at2"/>
<dbReference type="RefSeq" id="WP_124223561.1">
    <property type="nucleotide sequence ID" value="NZ_RKRF01000013.1"/>
</dbReference>
<feature type="transmembrane region" description="Helical" evidence="6">
    <location>
        <begin position="12"/>
        <end position="32"/>
    </location>
</feature>
<gene>
    <name evidence="8" type="ORF">EDC24_2803</name>
</gene>
<comment type="caution">
    <text evidence="8">The sequence shown here is derived from an EMBL/GenBank/DDBJ whole genome shotgun (WGS) entry which is preliminary data.</text>
</comment>
<sequence length="244" mass="28063">MTELKLASRKSRVFAFIIDHFIISFIVVVPFTFFLINEGLNNNLVFRGFWIGLFVAFVLYSFKDSYKGASIGKSIIGIGVRDEENKDEVPSKTRLFLRNLILIIWPVELIVFAVNKDKQRIGDNLANSVVVQVRKLSLWKTIVVVFFIVILTFMLFISSIVLFMKNSEAYNTAITYIENDEYIIRETGGIEGYGYLPTGNIQIADGFGESKFAINIKGEDHDLYVEIYLTKKPQQDWVVEDMYY</sequence>
<keyword evidence="2" id="KW-1003">Cell membrane</keyword>
<evidence type="ECO:0000256" key="4">
    <source>
        <dbReference type="ARBA" id="ARBA00022989"/>
    </source>
</evidence>
<proteinExistence type="predicted"/>
<protein>
    <submittedName>
        <fullName evidence="8">Putative RDD family membrane protein YckC</fullName>
    </submittedName>
</protein>
<evidence type="ECO:0000256" key="2">
    <source>
        <dbReference type="ARBA" id="ARBA00022475"/>
    </source>
</evidence>
<feature type="domain" description="RDD" evidence="7">
    <location>
        <begin position="7"/>
        <end position="156"/>
    </location>
</feature>
<evidence type="ECO:0000313" key="9">
    <source>
        <dbReference type="Proteomes" id="UP000276443"/>
    </source>
</evidence>
<feature type="transmembrane region" description="Helical" evidence="6">
    <location>
        <begin position="44"/>
        <end position="62"/>
    </location>
</feature>
<reference evidence="8 9" key="1">
    <citation type="submission" date="2018-11" db="EMBL/GenBank/DDBJ databases">
        <title>Genomic Encyclopedia of Type Strains, Phase IV (KMG-IV): sequencing the most valuable type-strain genomes for metagenomic binning, comparative biology and taxonomic classification.</title>
        <authorList>
            <person name="Goeker M."/>
        </authorList>
    </citation>
    <scope>NUCLEOTIDE SEQUENCE [LARGE SCALE GENOMIC DNA]</scope>
    <source>
        <strain evidence="8 9">DSM 18090</strain>
    </source>
</reference>
<evidence type="ECO:0000313" key="8">
    <source>
        <dbReference type="EMBL" id="RPF50368.1"/>
    </source>
</evidence>
<dbReference type="PANTHER" id="PTHR36115">
    <property type="entry name" value="PROLINE-RICH ANTIGEN HOMOLOG-RELATED"/>
    <property type="match status" value="1"/>
</dbReference>
<keyword evidence="9" id="KW-1185">Reference proteome</keyword>
<keyword evidence="4 6" id="KW-1133">Transmembrane helix</keyword>
<dbReference type="InterPro" id="IPR051791">
    <property type="entry name" value="Pra-immunoreactive"/>
</dbReference>
<organism evidence="8 9">
    <name type="scientific">Aquisalibacillus elongatus</name>
    <dbReference type="NCBI Taxonomy" id="485577"/>
    <lineage>
        <taxon>Bacteria</taxon>
        <taxon>Bacillati</taxon>
        <taxon>Bacillota</taxon>
        <taxon>Bacilli</taxon>
        <taxon>Bacillales</taxon>
        <taxon>Bacillaceae</taxon>
        <taxon>Aquisalibacillus</taxon>
    </lineage>
</organism>
<dbReference type="Proteomes" id="UP000276443">
    <property type="component" value="Unassembled WGS sequence"/>
</dbReference>
<evidence type="ECO:0000256" key="6">
    <source>
        <dbReference type="SAM" id="Phobius"/>
    </source>
</evidence>
<feature type="transmembrane region" description="Helical" evidence="6">
    <location>
        <begin position="95"/>
        <end position="114"/>
    </location>
</feature>
<comment type="subcellular location">
    <subcellularLocation>
        <location evidence="1">Cell membrane</location>
        <topology evidence="1">Multi-pass membrane protein</topology>
    </subcellularLocation>
</comment>
<evidence type="ECO:0000256" key="1">
    <source>
        <dbReference type="ARBA" id="ARBA00004651"/>
    </source>
</evidence>
<dbReference type="EMBL" id="RKRF01000013">
    <property type="protein sequence ID" value="RPF50368.1"/>
    <property type="molecule type" value="Genomic_DNA"/>
</dbReference>
<evidence type="ECO:0000256" key="5">
    <source>
        <dbReference type="ARBA" id="ARBA00023136"/>
    </source>
</evidence>
<dbReference type="PANTHER" id="PTHR36115:SF6">
    <property type="entry name" value="PROLINE-RICH ANTIGEN HOMOLOG"/>
    <property type="match status" value="1"/>
</dbReference>
<dbReference type="AlphaFoldDB" id="A0A3N5BL06"/>
<accession>A0A3N5BL06</accession>
<dbReference type="Pfam" id="PF06271">
    <property type="entry name" value="RDD"/>
    <property type="match status" value="1"/>
</dbReference>
<keyword evidence="3 6" id="KW-0812">Transmembrane</keyword>
<name>A0A3N5BL06_9BACI</name>
<dbReference type="GO" id="GO:0005886">
    <property type="term" value="C:plasma membrane"/>
    <property type="evidence" value="ECO:0007669"/>
    <property type="project" value="UniProtKB-SubCell"/>
</dbReference>
<evidence type="ECO:0000256" key="3">
    <source>
        <dbReference type="ARBA" id="ARBA00022692"/>
    </source>
</evidence>
<evidence type="ECO:0000259" key="7">
    <source>
        <dbReference type="Pfam" id="PF06271"/>
    </source>
</evidence>